<gene>
    <name evidence="1" type="ORF">FCALED_LOCUS9488</name>
</gene>
<dbReference type="PANTHER" id="PTHR35871:SF1">
    <property type="entry name" value="CXC1-LIKE CYSTEINE CLUSTER ASSOCIATED WITH KDZ TRANSPOSASES DOMAIN-CONTAINING PROTEIN"/>
    <property type="match status" value="1"/>
</dbReference>
<evidence type="ECO:0000313" key="1">
    <source>
        <dbReference type="EMBL" id="CAG8619679.1"/>
    </source>
</evidence>
<organism evidence="1 2">
    <name type="scientific">Funneliformis caledonium</name>
    <dbReference type="NCBI Taxonomy" id="1117310"/>
    <lineage>
        <taxon>Eukaryota</taxon>
        <taxon>Fungi</taxon>
        <taxon>Fungi incertae sedis</taxon>
        <taxon>Mucoromycota</taxon>
        <taxon>Glomeromycotina</taxon>
        <taxon>Glomeromycetes</taxon>
        <taxon>Glomerales</taxon>
        <taxon>Glomeraceae</taxon>
        <taxon>Funneliformis</taxon>
    </lineage>
</organism>
<dbReference type="PANTHER" id="PTHR35871">
    <property type="entry name" value="EXPRESSED PROTEIN"/>
    <property type="match status" value="1"/>
</dbReference>
<dbReference type="OrthoDB" id="10044727at2759"/>
<evidence type="ECO:0000313" key="2">
    <source>
        <dbReference type="Proteomes" id="UP000789570"/>
    </source>
</evidence>
<keyword evidence="2" id="KW-1185">Reference proteome</keyword>
<sequence length="93" mass="11306">MGFVYNRYQKEMYIDGHERSDVIGYQKQFLEEISMYQNLMPTFEGQENSVHINDFLTDTIEKLKLNDDQIKEVRDFMHYEARVMINPDKNFDR</sequence>
<reference evidence="1" key="1">
    <citation type="submission" date="2021-06" db="EMBL/GenBank/DDBJ databases">
        <authorList>
            <person name="Kallberg Y."/>
            <person name="Tangrot J."/>
            <person name="Rosling A."/>
        </authorList>
    </citation>
    <scope>NUCLEOTIDE SEQUENCE</scope>
    <source>
        <strain evidence="1">UK204</strain>
    </source>
</reference>
<dbReference type="Proteomes" id="UP000789570">
    <property type="component" value="Unassembled WGS sequence"/>
</dbReference>
<accession>A0A9N9D270</accession>
<proteinExistence type="predicted"/>
<protein>
    <submittedName>
        <fullName evidence="1">17346_t:CDS:1</fullName>
    </submittedName>
</protein>
<dbReference type="AlphaFoldDB" id="A0A9N9D270"/>
<comment type="caution">
    <text evidence="1">The sequence shown here is derived from an EMBL/GenBank/DDBJ whole genome shotgun (WGS) entry which is preliminary data.</text>
</comment>
<dbReference type="EMBL" id="CAJVPQ010003159">
    <property type="protein sequence ID" value="CAG8619679.1"/>
    <property type="molecule type" value="Genomic_DNA"/>
</dbReference>
<name>A0A9N9D270_9GLOM</name>